<sequence>MANSWNGPASGSWFAAANWAAGLPQDKTYEVPDISGTYTVNYDKADNTDYSNGVVVEHGATLNVTASSTSVSPVFKVNGITIGTDSTVNVTTTSPVTLGSSNATVNGTLRIVNNNSVDFGYKISGSGSIILDGSTVGLSQAVALDKETVTLVNGSKIYLNDTGSAKFAFGAANAHAASNQLIVPDNGGNPITNEITGYNSSSLITVAAGSTAPINATFSANGNGTYKLYIALNAYNYGITFTDISFAAGVTPSSAKIVQNDDGSWSVVTATTHVCFLAGTRILTISGEKSVETLSEDDVLVTLGRDGARSEQRVVWIGRQHARVQPWLAITDAGYPVRISANAIAEGLPSRDLLVTAEHCLFIDGGFVPARMLVNGRSISYDLSRTSFDYFHVETEHHAIILADSMPTESYLDTGNRAQFEGNDVGKLVRTWRDDAAAPLTTAREIVEPIFDRINRRAETLGFAPAIVDTTATNGTNLHVVLPDGRSLAAVRHVGNQFVFSIPATVGMVRLVSNAARPSDAIGPYVDDRRTLGLLVSGVTLWDADSTRSIDFRSGSLAGWNPVEGEMRWTSGDALIELGDRAPGVMGMLVIDVAATAPRHEGKASIAA</sequence>
<dbReference type="Pfam" id="PF13403">
    <property type="entry name" value="Hint_2"/>
    <property type="match status" value="1"/>
</dbReference>
<name>A0AA35V5N1_9PROT</name>
<dbReference type="Proteomes" id="UP001176960">
    <property type="component" value="Unassembled WGS sequence"/>
</dbReference>
<proteinExistence type="predicted"/>
<dbReference type="RefSeq" id="WP_289841991.1">
    <property type="nucleotide sequence ID" value="NZ_CATKSH010000004.1"/>
</dbReference>
<evidence type="ECO:0000313" key="3">
    <source>
        <dbReference type="Proteomes" id="UP001176960"/>
    </source>
</evidence>
<protein>
    <submittedName>
        <fullName evidence="2">Hint domain-containing protein</fullName>
    </submittedName>
</protein>
<reference evidence="2" key="1">
    <citation type="submission" date="2023-03" db="EMBL/GenBank/DDBJ databases">
        <authorList>
            <person name="Cleenwerck I."/>
        </authorList>
    </citation>
    <scope>NUCLEOTIDE SEQUENCE</scope>
    <source>
        <strain evidence="2">LMG 32879</strain>
    </source>
</reference>
<dbReference type="SUPFAM" id="SSF51294">
    <property type="entry name" value="Hedgehog/intein (Hint) domain"/>
    <property type="match status" value="1"/>
</dbReference>
<organism evidence="2 3">
    <name type="scientific">Brytella acorum</name>
    <dbReference type="NCBI Taxonomy" id="2959299"/>
    <lineage>
        <taxon>Bacteria</taxon>
        <taxon>Pseudomonadati</taxon>
        <taxon>Pseudomonadota</taxon>
        <taxon>Alphaproteobacteria</taxon>
        <taxon>Acetobacterales</taxon>
        <taxon>Acetobacteraceae</taxon>
        <taxon>Brytella</taxon>
    </lineage>
</organism>
<dbReference type="InterPro" id="IPR036844">
    <property type="entry name" value="Hint_dom_sf"/>
</dbReference>
<comment type="caution">
    <text evidence="2">The sequence shown here is derived from an EMBL/GenBank/DDBJ whole genome shotgun (WGS) entry which is preliminary data.</text>
</comment>
<accession>A0AA35V5N1</accession>
<dbReference type="InterPro" id="IPR028992">
    <property type="entry name" value="Hedgehog/Intein_dom"/>
</dbReference>
<evidence type="ECO:0000313" key="2">
    <source>
        <dbReference type="EMBL" id="CAI9120208.1"/>
    </source>
</evidence>
<gene>
    <name evidence="2" type="ORF">LMG32879_001038</name>
</gene>
<evidence type="ECO:0000259" key="1">
    <source>
        <dbReference type="Pfam" id="PF13403"/>
    </source>
</evidence>
<keyword evidence="3" id="KW-1185">Reference proteome</keyword>
<feature type="domain" description="Hedgehog/Intein (Hint)" evidence="1">
    <location>
        <begin position="274"/>
        <end position="414"/>
    </location>
</feature>
<dbReference type="Gene3D" id="2.170.16.10">
    <property type="entry name" value="Hedgehog/Intein (Hint) domain"/>
    <property type="match status" value="1"/>
</dbReference>
<dbReference type="AlphaFoldDB" id="A0AA35V5N1"/>
<dbReference type="EMBL" id="CATKSH010000004">
    <property type="protein sequence ID" value="CAI9120208.1"/>
    <property type="molecule type" value="Genomic_DNA"/>
</dbReference>